<evidence type="ECO:0000259" key="8">
    <source>
        <dbReference type="PROSITE" id="PS51146"/>
    </source>
</evidence>
<dbReference type="Pfam" id="PF06745">
    <property type="entry name" value="ATPase"/>
    <property type="match status" value="2"/>
</dbReference>
<dbReference type="PANTHER" id="PTHR42926">
    <property type="match status" value="1"/>
</dbReference>
<reference evidence="9 10" key="1">
    <citation type="submission" date="2020-07" db="EMBL/GenBank/DDBJ databases">
        <title>Halosimplex pelagicum sp. nov. and Halosimplex rubrum sp. nov., isolated from salted brown alga Laminaria, and emended description of the genus Halosimplex.</title>
        <authorList>
            <person name="Cui H."/>
        </authorList>
    </citation>
    <scope>NUCLEOTIDE SEQUENCE [LARGE SCALE GENOMIC DNA]</scope>
    <source>
        <strain evidence="9 10">R27</strain>
    </source>
</reference>
<dbReference type="KEGG" id="hrr:HZS55_10645"/>
<protein>
    <recommendedName>
        <fullName evidence="1">non-specific serine/threonine protein kinase</fullName>
        <ecNumber evidence="1">2.7.11.1</ecNumber>
    </recommendedName>
</protein>
<dbReference type="AlphaFoldDB" id="A0A7D5T4H1"/>
<accession>A0A7D5T4H1</accession>
<dbReference type="RefSeq" id="WP_179911649.1">
    <property type="nucleotide sequence ID" value="NZ_CP058910.1"/>
</dbReference>
<feature type="domain" description="KaiC" evidence="8">
    <location>
        <begin position="243"/>
        <end position="477"/>
    </location>
</feature>
<organism evidence="9 10">
    <name type="scientific">Halosimplex rubrum</name>
    <dbReference type="NCBI Taxonomy" id="869889"/>
    <lineage>
        <taxon>Archaea</taxon>
        <taxon>Methanobacteriati</taxon>
        <taxon>Methanobacteriota</taxon>
        <taxon>Stenosarchaea group</taxon>
        <taxon>Halobacteria</taxon>
        <taxon>Halobacteriales</taxon>
        <taxon>Haloarculaceae</taxon>
        <taxon>Halosimplex</taxon>
    </lineage>
</organism>
<dbReference type="Proteomes" id="UP000509667">
    <property type="component" value="Chromosome"/>
</dbReference>
<dbReference type="InterPro" id="IPR010624">
    <property type="entry name" value="KaiC_dom"/>
</dbReference>
<dbReference type="PANTHER" id="PTHR42926:SF1">
    <property type="entry name" value="CIRCADIAN CLOCK OSCILLATOR PROTEIN KAIC 1"/>
    <property type="match status" value="1"/>
</dbReference>
<feature type="region of interest" description="Disordered" evidence="7">
    <location>
        <begin position="472"/>
        <end position="493"/>
    </location>
</feature>
<dbReference type="EC" id="2.7.11.1" evidence="1"/>
<feature type="domain" description="KaiC" evidence="8">
    <location>
        <begin position="4"/>
        <end position="242"/>
    </location>
</feature>
<dbReference type="GO" id="GO:0005524">
    <property type="term" value="F:ATP binding"/>
    <property type="evidence" value="ECO:0007669"/>
    <property type="project" value="InterPro"/>
</dbReference>
<dbReference type="PIRSF" id="PIRSF039117">
    <property type="entry name" value="KaiC"/>
    <property type="match status" value="1"/>
</dbReference>
<evidence type="ECO:0000313" key="10">
    <source>
        <dbReference type="Proteomes" id="UP000509667"/>
    </source>
</evidence>
<evidence type="ECO:0000256" key="7">
    <source>
        <dbReference type="SAM" id="MobiDB-lite"/>
    </source>
</evidence>
<keyword evidence="10" id="KW-1185">Reference proteome</keyword>
<dbReference type="EMBL" id="CP058910">
    <property type="protein sequence ID" value="QLH77730.1"/>
    <property type="molecule type" value="Genomic_DNA"/>
</dbReference>
<keyword evidence="6" id="KW-0378">Hydrolase</keyword>
<name>A0A7D5T4H1_9EURY</name>
<evidence type="ECO:0000256" key="1">
    <source>
        <dbReference type="ARBA" id="ARBA00012513"/>
    </source>
</evidence>
<dbReference type="GeneID" id="56078326"/>
<evidence type="ECO:0000256" key="3">
    <source>
        <dbReference type="ARBA" id="ARBA00022679"/>
    </source>
</evidence>
<dbReference type="OrthoDB" id="27015at2157"/>
<keyword evidence="5" id="KW-0418">Kinase</keyword>
<keyword evidence="2" id="KW-0597">Phosphoprotein</keyword>
<dbReference type="InterPro" id="IPR014774">
    <property type="entry name" value="KaiC-like_dom"/>
</dbReference>
<dbReference type="GO" id="GO:0016787">
    <property type="term" value="F:hydrolase activity"/>
    <property type="evidence" value="ECO:0007669"/>
    <property type="project" value="UniProtKB-KW"/>
</dbReference>
<keyword evidence="4" id="KW-0677">Repeat</keyword>
<dbReference type="InterPro" id="IPR003593">
    <property type="entry name" value="AAA+_ATPase"/>
</dbReference>
<dbReference type="InterPro" id="IPR051347">
    <property type="entry name" value="Circadian_clock_KaiC-rel"/>
</dbReference>
<sequence length="493" mass="54823">MTAQRVPTSVPGLDDVLSGGLRENHNALIRGPPGAGKTIFGLHFLSDGVDNGETALYINLGEPGDYVKETVEHFDLNPDGIHFLDLSPSHEDFDEGENYSVFSSAEVEQPSFIEELRSTVEDLNPDRVLLDPITEFRYLTTDERQFRKQILSFLDFLRDNGATVIFTSQASDSLSDDDLQFLTDAVINLETDIEGSTLHISKFRGSSYQRGKHSYEITDDGVTVFPKLQPGKWDPEQMAETSDKLSSGIPEVDELLKGGIDAGTVTFVSGPTGAGKTTTALQFIKEAAGRGERSVMYSFEESPETIQKRSRSINLPIEAMLEQGTLSIEEIAPNEYTPNEFTSQLKTAVEDDEVRIVLIDGLQGFKQNLRGYTTEPEDVLLRIVRYLRAAGVSTIITNEVSNITGEFRVTEESVSNLADNILYIRYVEMESELGKVIGVLKMRTGDFERSLREFEITEYGIRVGDPLEHMQGILTGTPSFQEDQNDERSRDGD</sequence>
<evidence type="ECO:0000256" key="5">
    <source>
        <dbReference type="ARBA" id="ARBA00022777"/>
    </source>
</evidence>
<dbReference type="Gene3D" id="3.40.50.300">
    <property type="entry name" value="P-loop containing nucleotide triphosphate hydrolases"/>
    <property type="match status" value="2"/>
</dbReference>
<dbReference type="PRINTS" id="PR01874">
    <property type="entry name" value="DNAREPAIRADA"/>
</dbReference>
<evidence type="ECO:0000256" key="2">
    <source>
        <dbReference type="ARBA" id="ARBA00022553"/>
    </source>
</evidence>
<dbReference type="InterPro" id="IPR027417">
    <property type="entry name" value="P-loop_NTPase"/>
</dbReference>
<keyword evidence="3" id="KW-0808">Transferase</keyword>
<dbReference type="PROSITE" id="PS51146">
    <property type="entry name" value="KAIC"/>
    <property type="match status" value="2"/>
</dbReference>
<evidence type="ECO:0000256" key="4">
    <source>
        <dbReference type="ARBA" id="ARBA00022737"/>
    </source>
</evidence>
<dbReference type="GO" id="GO:0004674">
    <property type="term" value="F:protein serine/threonine kinase activity"/>
    <property type="evidence" value="ECO:0007669"/>
    <property type="project" value="UniProtKB-EC"/>
</dbReference>
<dbReference type="SMART" id="SM00382">
    <property type="entry name" value="AAA"/>
    <property type="match status" value="2"/>
</dbReference>
<gene>
    <name evidence="9" type="ORF">HZS55_10645</name>
</gene>
<proteinExistence type="predicted"/>
<dbReference type="InterPro" id="IPR030665">
    <property type="entry name" value="KaiC"/>
</dbReference>
<evidence type="ECO:0000313" key="9">
    <source>
        <dbReference type="EMBL" id="QLH77730.1"/>
    </source>
</evidence>
<evidence type="ECO:0000256" key="6">
    <source>
        <dbReference type="ARBA" id="ARBA00022801"/>
    </source>
</evidence>
<dbReference type="SUPFAM" id="SSF52540">
    <property type="entry name" value="P-loop containing nucleoside triphosphate hydrolases"/>
    <property type="match status" value="2"/>
</dbReference>